<evidence type="ECO:0000313" key="1">
    <source>
        <dbReference type="EMBL" id="ESL03990.1"/>
    </source>
</evidence>
<reference evidence="1 2" key="1">
    <citation type="submission" date="2013-06" db="EMBL/GenBank/DDBJ databases">
        <authorList>
            <person name="Weinstock G."/>
            <person name="Sodergren E."/>
            <person name="Clifton S."/>
            <person name="Fulton L."/>
            <person name="Fulton B."/>
            <person name="Courtney L."/>
            <person name="Fronick C."/>
            <person name="Harrison M."/>
            <person name="Strong C."/>
            <person name="Farmer C."/>
            <person name="Delahaunty K."/>
            <person name="Markovic C."/>
            <person name="Hall O."/>
            <person name="Minx P."/>
            <person name="Tomlinson C."/>
            <person name="Mitreva M."/>
            <person name="Nelson J."/>
            <person name="Hou S."/>
            <person name="Wollam A."/>
            <person name="Pepin K.H."/>
            <person name="Johnson M."/>
            <person name="Bhonagiri V."/>
            <person name="Nash W.E."/>
            <person name="Warren W."/>
            <person name="Chinwalla A."/>
            <person name="Mardis E.R."/>
            <person name="Wilson R.K."/>
        </authorList>
    </citation>
    <scope>NUCLEOTIDE SEQUENCE [LARGE SCALE GENOMIC DNA]</scope>
    <source>
        <strain evidence="1 2">ATCC 51271</strain>
    </source>
</reference>
<dbReference type="AlphaFoldDB" id="V2ZAM9"/>
<dbReference type="Proteomes" id="UP000018227">
    <property type="component" value="Unassembled WGS sequence"/>
</dbReference>
<dbReference type="STRING" id="592026.GCWU0000282_001158"/>
<dbReference type="HOGENOM" id="CLU_133280_0_0_9"/>
<evidence type="ECO:0008006" key="3">
    <source>
        <dbReference type="Google" id="ProtNLM"/>
    </source>
</evidence>
<comment type="caution">
    <text evidence="1">The sequence shown here is derived from an EMBL/GenBank/DDBJ whole genome shotgun (WGS) entry which is preliminary data.</text>
</comment>
<name>V2ZAM9_9FIRM</name>
<keyword evidence="2" id="KW-1185">Reference proteome</keyword>
<sequence length="203" mass="22179">MQENTCLYSKYELLREVKRMKKTNKIKMLATLSVLTLTASAVLYGCGGGGDTKSSATKSTSQAASTSSKASSATVAVDVTKVADRLKNEIKYNDKLAEPEAETIDILYPGLPQDKIKAKKIYVSSSGGTAEEIAAFEANDEETAKTVETLLNSRIETQKASFENYVPEELKRLENAFVIRKGNYIYLSVSADPDKAKSIIEEN</sequence>
<accession>V2ZAM9</accession>
<dbReference type="InterPro" id="IPR025648">
    <property type="entry name" value="DUF4358"/>
</dbReference>
<organism evidence="1 2">
    <name type="scientific">Catonella morbi ATCC 51271</name>
    <dbReference type="NCBI Taxonomy" id="592026"/>
    <lineage>
        <taxon>Bacteria</taxon>
        <taxon>Bacillati</taxon>
        <taxon>Bacillota</taxon>
        <taxon>Clostridia</taxon>
        <taxon>Lachnospirales</taxon>
        <taxon>Lachnospiraceae</taxon>
        <taxon>Catonella</taxon>
    </lineage>
</organism>
<dbReference type="eggNOG" id="ENOG50333CE">
    <property type="taxonomic scope" value="Bacteria"/>
</dbReference>
<dbReference type="EMBL" id="ACIL03000007">
    <property type="protein sequence ID" value="ESL03990.1"/>
    <property type="molecule type" value="Genomic_DNA"/>
</dbReference>
<gene>
    <name evidence="1" type="ORF">GCWU0000282_001158</name>
</gene>
<dbReference type="Pfam" id="PF14270">
    <property type="entry name" value="DUF4358"/>
    <property type="match status" value="1"/>
</dbReference>
<evidence type="ECO:0000313" key="2">
    <source>
        <dbReference type="Proteomes" id="UP000018227"/>
    </source>
</evidence>
<proteinExistence type="predicted"/>
<protein>
    <recommendedName>
        <fullName evidence="3">DUF4358 domain-containing protein</fullName>
    </recommendedName>
</protein>